<dbReference type="AlphaFoldDB" id="W1X4F4"/>
<protein>
    <submittedName>
        <fullName evidence="2">Ribonuclease R</fullName>
    </submittedName>
</protein>
<evidence type="ECO:0000259" key="1">
    <source>
        <dbReference type="Pfam" id="PF00773"/>
    </source>
</evidence>
<accession>W1X4F4</accession>
<dbReference type="GO" id="GO:0004540">
    <property type="term" value="F:RNA nuclease activity"/>
    <property type="evidence" value="ECO:0007669"/>
    <property type="project" value="InterPro"/>
</dbReference>
<organism evidence="2">
    <name type="scientific">human gut metagenome</name>
    <dbReference type="NCBI Taxonomy" id="408170"/>
    <lineage>
        <taxon>unclassified sequences</taxon>
        <taxon>metagenomes</taxon>
        <taxon>organismal metagenomes</taxon>
    </lineage>
</organism>
<reference evidence="2" key="1">
    <citation type="submission" date="2013-12" db="EMBL/GenBank/DDBJ databases">
        <title>A Varibaculum cambriense genome reconstructed from a premature infant gut community with otherwise low bacterial novelty that shifts toward anaerobic metabolism during the third week of life.</title>
        <authorList>
            <person name="Brown C.T."/>
            <person name="Sharon I."/>
            <person name="Thomas B.C."/>
            <person name="Castelle C.J."/>
            <person name="Morowitz M.J."/>
            <person name="Banfield J.F."/>
        </authorList>
    </citation>
    <scope>NUCLEOTIDE SEQUENCE</scope>
</reference>
<gene>
    <name evidence="2" type="ORF">Q604_UNBC17911G0001</name>
</gene>
<sequence length="71" mass="8457">VESVIRTNERMTYTDVTKILEDNDEELIKRYDYLVDDFKTMEELCKILRAKRTKRGAIDFEIAEAKIILNE</sequence>
<dbReference type="InterPro" id="IPR001900">
    <property type="entry name" value="RNase_II/R"/>
</dbReference>
<dbReference type="GO" id="GO:0003723">
    <property type="term" value="F:RNA binding"/>
    <property type="evidence" value="ECO:0007669"/>
    <property type="project" value="InterPro"/>
</dbReference>
<dbReference type="Pfam" id="PF00773">
    <property type="entry name" value="RNB"/>
    <property type="match status" value="1"/>
</dbReference>
<feature type="non-terminal residue" evidence="2">
    <location>
        <position position="71"/>
    </location>
</feature>
<proteinExistence type="predicted"/>
<feature type="non-terminal residue" evidence="2">
    <location>
        <position position="1"/>
    </location>
</feature>
<dbReference type="InterPro" id="IPR012340">
    <property type="entry name" value="NA-bd_OB-fold"/>
</dbReference>
<comment type="caution">
    <text evidence="2">The sequence shown here is derived from an EMBL/GenBank/DDBJ whole genome shotgun (WGS) entry which is preliminary data.</text>
</comment>
<feature type="domain" description="RNB" evidence="1">
    <location>
        <begin position="2"/>
        <end position="70"/>
    </location>
</feature>
<name>W1X4F4_9ZZZZ</name>
<dbReference type="SUPFAM" id="SSF50249">
    <property type="entry name" value="Nucleic acid-binding proteins"/>
    <property type="match status" value="1"/>
</dbReference>
<evidence type="ECO:0000313" key="2">
    <source>
        <dbReference type="EMBL" id="ETJ25193.1"/>
    </source>
</evidence>
<dbReference type="EMBL" id="AZMM01017911">
    <property type="protein sequence ID" value="ETJ25193.1"/>
    <property type="molecule type" value="Genomic_DNA"/>
</dbReference>